<gene>
    <name evidence="2" type="ORF">Tco025E_06812</name>
</gene>
<dbReference type="Proteomes" id="UP000284403">
    <property type="component" value="Unassembled WGS sequence"/>
</dbReference>
<evidence type="ECO:0000313" key="3">
    <source>
        <dbReference type="Proteomes" id="UP000284403"/>
    </source>
</evidence>
<dbReference type="GeneID" id="40320423"/>
<dbReference type="AlphaFoldDB" id="A0A422NY29"/>
<reference evidence="2 3" key="1">
    <citation type="journal article" date="2018" name="BMC Genomics">
        <title>Genomic comparison of Trypanosoma conorhini and Trypanosoma rangeli to Trypanosoma cruzi strains of high and low virulence.</title>
        <authorList>
            <person name="Bradwell K.R."/>
            <person name="Koparde V.N."/>
            <person name="Matveyev A.V."/>
            <person name="Serrano M.G."/>
            <person name="Alves J.M."/>
            <person name="Parikh H."/>
            <person name="Huang B."/>
            <person name="Lee V."/>
            <person name="Espinosa-Alvarez O."/>
            <person name="Ortiz P.A."/>
            <person name="Costa-Martins A.G."/>
            <person name="Teixeira M.M."/>
            <person name="Buck G.A."/>
        </authorList>
    </citation>
    <scope>NUCLEOTIDE SEQUENCE [LARGE SCALE GENOMIC DNA]</scope>
    <source>
        <strain evidence="2 3">025E</strain>
    </source>
</reference>
<accession>A0A422NY29</accession>
<protein>
    <submittedName>
        <fullName evidence="2">Uncharacterized protein</fullName>
    </submittedName>
</protein>
<dbReference type="EMBL" id="MKKU01000484">
    <property type="protein sequence ID" value="RNF10366.1"/>
    <property type="molecule type" value="Genomic_DNA"/>
</dbReference>
<proteinExistence type="predicted"/>
<feature type="compositionally biased region" description="Basic and acidic residues" evidence="1">
    <location>
        <begin position="55"/>
        <end position="65"/>
    </location>
</feature>
<evidence type="ECO:0000256" key="1">
    <source>
        <dbReference type="SAM" id="MobiDB-lite"/>
    </source>
</evidence>
<comment type="caution">
    <text evidence="2">The sequence shown here is derived from an EMBL/GenBank/DDBJ whole genome shotgun (WGS) entry which is preliminary data.</text>
</comment>
<sequence>MNQFEVFVASSESARSDAWRYIRRLRELDSRIEEEMHRLREIAGTLASSSGTGPTKERRSEDDSPHSGGKRGRAPSGRMARVAPASGDAEAGDGAPSDTSVVSLEPSNAQLLVESRTRRHRVLRYALERVNVAEELKASGNEVGELLAVHMAQLRRTLHGTGLSSPRSSS</sequence>
<name>A0A422NY29_9TRYP</name>
<organism evidence="2 3">
    <name type="scientific">Trypanosoma conorhini</name>
    <dbReference type="NCBI Taxonomy" id="83891"/>
    <lineage>
        <taxon>Eukaryota</taxon>
        <taxon>Discoba</taxon>
        <taxon>Euglenozoa</taxon>
        <taxon>Kinetoplastea</taxon>
        <taxon>Metakinetoplastina</taxon>
        <taxon>Trypanosomatida</taxon>
        <taxon>Trypanosomatidae</taxon>
        <taxon>Trypanosoma</taxon>
    </lineage>
</organism>
<dbReference type="OrthoDB" id="242507at2759"/>
<evidence type="ECO:0000313" key="2">
    <source>
        <dbReference type="EMBL" id="RNF10366.1"/>
    </source>
</evidence>
<keyword evidence="3" id="KW-1185">Reference proteome</keyword>
<feature type="region of interest" description="Disordered" evidence="1">
    <location>
        <begin position="42"/>
        <end position="103"/>
    </location>
</feature>
<dbReference type="RefSeq" id="XP_029226209.1">
    <property type="nucleotide sequence ID" value="XM_029373680.1"/>
</dbReference>